<dbReference type="PANTHER" id="PTHR45797">
    <property type="entry name" value="RAD54-LIKE"/>
    <property type="match status" value="1"/>
</dbReference>
<dbReference type="PANTHER" id="PTHR45797:SF3">
    <property type="entry name" value="TRANSCRIPTIONAL REGULATOR ATRX HOMOLOG"/>
    <property type="match status" value="1"/>
</dbReference>
<keyword evidence="20" id="KW-1185">Reference proteome</keyword>
<keyword evidence="8" id="KW-0378">Hydrolase</keyword>
<dbReference type="InterPro" id="IPR014001">
    <property type="entry name" value="Helicase_ATP-bd"/>
</dbReference>
<feature type="compositionally biased region" description="Basic and acidic residues" evidence="16">
    <location>
        <begin position="577"/>
        <end position="601"/>
    </location>
</feature>
<evidence type="ECO:0000259" key="18">
    <source>
        <dbReference type="PROSITE" id="PS51194"/>
    </source>
</evidence>
<dbReference type="GeneID" id="112457925"/>
<dbReference type="Pfam" id="PF17981">
    <property type="entry name" value="ADD_ATRX"/>
    <property type="match status" value="1"/>
</dbReference>
<feature type="compositionally biased region" description="Polar residues" evidence="16">
    <location>
        <begin position="345"/>
        <end position="369"/>
    </location>
</feature>
<dbReference type="GO" id="GO:0004386">
    <property type="term" value="F:helicase activity"/>
    <property type="evidence" value="ECO:0007669"/>
    <property type="project" value="UniProtKB-KW"/>
</dbReference>
<keyword evidence="13" id="KW-0238">DNA-binding</keyword>
<dbReference type="GO" id="GO:0008270">
    <property type="term" value="F:zinc ion binding"/>
    <property type="evidence" value="ECO:0007669"/>
    <property type="project" value="UniProtKB-KW"/>
</dbReference>
<dbReference type="RefSeq" id="XP_024877012.1">
    <property type="nucleotide sequence ID" value="XM_025021244.1"/>
</dbReference>
<comment type="similarity">
    <text evidence="3">Belongs to the SNF2/RAD54 helicase family.</text>
</comment>
<feature type="compositionally biased region" description="Basic residues" evidence="16">
    <location>
        <begin position="1314"/>
        <end position="1326"/>
    </location>
</feature>
<feature type="compositionally biased region" description="Basic and acidic residues" evidence="16">
    <location>
        <begin position="1284"/>
        <end position="1305"/>
    </location>
</feature>
<feature type="region of interest" description="Disordered" evidence="16">
    <location>
        <begin position="1118"/>
        <end position="1157"/>
    </location>
</feature>
<evidence type="ECO:0000256" key="9">
    <source>
        <dbReference type="ARBA" id="ARBA00022806"/>
    </source>
</evidence>
<evidence type="ECO:0000256" key="7">
    <source>
        <dbReference type="ARBA" id="ARBA00022771"/>
    </source>
</evidence>
<feature type="compositionally biased region" description="Low complexity" evidence="16">
    <location>
        <begin position="1015"/>
        <end position="1026"/>
    </location>
</feature>
<feature type="compositionally biased region" description="Polar residues" evidence="16">
    <location>
        <begin position="220"/>
        <end position="229"/>
    </location>
</feature>
<keyword evidence="14" id="KW-0539">Nucleus</keyword>
<dbReference type="OrthoDB" id="9900844at2759"/>
<dbReference type="CDD" id="cd11726">
    <property type="entry name" value="ADDz_ATRX"/>
    <property type="match status" value="1"/>
</dbReference>
<dbReference type="GO" id="GO:0000781">
    <property type="term" value="C:chromosome, telomeric region"/>
    <property type="evidence" value="ECO:0007669"/>
    <property type="project" value="UniProtKB-SubCell"/>
</dbReference>
<feature type="domain" description="Helicase C-terminal" evidence="18">
    <location>
        <begin position="1935"/>
        <end position="2106"/>
    </location>
</feature>
<keyword evidence="6" id="KW-0547">Nucleotide-binding</keyword>
<evidence type="ECO:0000256" key="6">
    <source>
        <dbReference type="ARBA" id="ARBA00022741"/>
    </source>
</evidence>
<feature type="compositionally biased region" description="Polar residues" evidence="16">
    <location>
        <begin position="985"/>
        <end position="995"/>
    </location>
</feature>
<feature type="compositionally biased region" description="Basic and acidic residues" evidence="16">
    <location>
        <begin position="305"/>
        <end position="320"/>
    </location>
</feature>
<feature type="compositionally biased region" description="Basic and acidic residues" evidence="16">
    <location>
        <begin position="885"/>
        <end position="911"/>
    </location>
</feature>
<dbReference type="Proteomes" id="UP000504618">
    <property type="component" value="Unplaced"/>
</dbReference>
<keyword evidence="9" id="KW-0347">Helicase</keyword>
<feature type="compositionally biased region" description="Basic and acidic residues" evidence="16">
    <location>
        <begin position="408"/>
        <end position="418"/>
    </location>
</feature>
<evidence type="ECO:0000313" key="21">
    <source>
        <dbReference type="RefSeq" id="XP_024877012.1"/>
    </source>
</evidence>
<feature type="compositionally biased region" description="Basic and acidic residues" evidence="16">
    <location>
        <begin position="927"/>
        <end position="952"/>
    </location>
</feature>
<evidence type="ECO:0000256" key="14">
    <source>
        <dbReference type="ARBA" id="ARBA00023242"/>
    </source>
</evidence>
<dbReference type="InterPro" id="IPR025766">
    <property type="entry name" value="ADD"/>
</dbReference>
<sequence length="2403" mass="276089">MSWKRRIKATPQELAYREKHFHDIRIIRDKQIVCTACGNELNIETKQIFSNPIIGILLCKVCWNHLKNIDAKFDKDEAKRYCYICGESKKLYVKLYVCCNKDCFSAFCKGCIKRNVNSSLLDAAKKDWKCFTCNSKPIWDLRGICAAVMDSLPKKGNKRSNKIEKRILPSQVQRVEKTREVQKVLHSLCDREDDDSSTKSFVSARSMQKVDTKNRHTNHDTSSIRQKTTMEIDLTDSSSESSSVFSNKRDKRSKSDKDKKAKSTRDSSDRNVQKDSRSVIKERTSKRLIISSDSMDSTDSSSKTITEKRTSKRNVKSEKIVKRKTNSNRIHSSDSESDENDTKRASNVSKRISKDTIQQNKKMDNSYNAKSKDKAKRCHDSTSESEDEERKRRSRKKRSETSLTSHGSNDERKRDKSSNSRFSNIQKDDSDNSSSKEFQKKKLQKVNRNKFSRRKLVDLEIDHTKSPSVKNSVNEKSKKQIDKQADQNFNDIKKILKDCKKKCSDFQMFIESIEHLYGKEDELLILKSAEKIDNLKTVLEEKRKDLTTSYQLWSKNRKKSATKRYKEISDDEQSSEECEKRTVDEDIRISGDEQGRNKAVSECDSEEIFSANETKTGKKQKMQAAQSKASTTRTKNNNGTNIDEEENRMSVDESKNNDKDNVDIRNDLAISPVIGSLKEKKTSTERSSKKQLLSECNKNNNKIQPTDENTNTNAKASLNTDIYNDETEIEDSPSRDNCKVRTLENDEVGQSSKRNIINESTDLFDTSFEDAGENRTEVEIETNCDKEKLLHTSKDKFSDLCKDPLKDKVPDEEERASLLSYNMGEEEDLSNRIAQEKMTPSVTKEAYDDSKTNGKTNTDNESLDDAEALAKKALLATDSDTSDTLPDKNVAKLTEDLKVTNDTNQTEKKTEDDDSNSVSTVMIIKEANTDVKDTITDEGETKVEKKSDNRLDKKSRKKKSSSDEDAKIAKAERAAKRALLESNSDDSTPLSSESGKLTYKKSESDSSEKNTKAKLSLLASSSEISSPEMANVSKSTKRYHEPEPDRESAVTRLKKRRLNLDKNYYYKNDKKLRMSCKVHLNRLSAEVLKCHSRALGKSTEYLEHKALKSLINLDKLEKSRKKNAKKDSDSLTDDDLSSKIARSSNKQKEKAKAKQESLMDHLKRIENDNISPTIEMDSDTDIEESAHQISKVNDMPVSNEALMSEADRIAKENLLNTSDSSEKEGAVDSDDNINNDDRDKTVENKKKKHQKTEEKTSKQDSKKDKSDWRRDKLLTNKFSDTDSESEREKWKKKQEKIANESKENNSDSDEERLKSKKKKKKKKGARRILDSDSDVKITDVDSDSSEASSAKQNSSDSESDLRREKEKLRRKRRKRGDSNSSDTDSSLTEKKSKPKRKRIKKMASDSDSSNAEIKNSQGSTPGKSGRKNIRKVLKDKQVAEDTKLAAKEEEERLKRIAERQALYNEMYEMRLAGEEKVDKLVLDFDTETKKELVTVHEELVKRLKPHQAQGIKFMWDACFESLERVKTTSGSGCIIAHCMGLGKTLQVIALTHTLLTHEETNIKTVLIVCPLSTVLNWLNEYNTWLKDLDDIEVYELTKFKKNFERKYQLQRWQRTGGVMIIGYEMFRNLTGPNKNIRKGMKEAILECLVDPGADLVVCDEGHLLKNEDTALSKCMRSVKTLRRIVLTGTPLQNNLIEYHCMVQFVKPNLLGTKKEFLNRFVNPITNGQFDDSTAYDVKLMKKRAHVLHKMLEGSVQRFDYSVLTPFLPPKQEYVIFVRLTDTQVKMYQYYLENLARRHAGGQGGTLFADFQALQRIWTHPVVLRLNAEKIERANEKKELSESEGSLKDFINDDTTDIETSINSDSSNDSDVQAVTIDDDKNVPKPSRRTRNNPVEEEPEEEHKEENTESEWWTQFVQSEHFEDMRVSAKLLLLFGILKECEQIGDKVLVFSQSLYSLTLIEEFLRRIDDQTQNDTHYETLDNHTGSWSLGLDYFRLDGQTSPENRNIWCKIFNKPTNTRARLFLISTRAGGLGINLTAANRVIIFDASWNPSHDVQSIFRIYRFGQKKPCYVYRFLAAGTMEEKIYNRQVTKLSLSCRVVDEQQIERHYSNHNLNELYMFEGYNDEEKPTLNLPKDRLLAEIFLKFKDYVENYHEHDSLLENKAEEELNEEERKQAWLEYEEEKKGKPPMMNTMLVNPMANTAYQNNMLLQQYNMMMNSVMPQNMQVEYENLQQLIRKDYPNATPEQQKMITNRALMEMYNYWEKQATLFNKQPTQPIRNPVMPNFQQRPQTPNFQQRPQVPNNSNVHVNQQATQLNQLLSGQSMNYINTNKPVQPSGAQMADLLPNITYRNTPSANNISGNTDQDIIEMIPSTSNAGVTRQSGMSSAQVAAQPIDNSKIQEE</sequence>
<dbReference type="Gene3D" id="3.40.50.300">
    <property type="entry name" value="P-loop containing nucleotide triphosphate hydrolases"/>
    <property type="match status" value="1"/>
</dbReference>
<keyword evidence="7" id="KW-0863">Zinc-finger</keyword>
<dbReference type="InterPro" id="IPR041430">
    <property type="entry name" value="ADD_ATRX"/>
</dbReference>
<feature type="region of interest" description="Disordered" evidence="16">
    <location>
        <begin position="1857"/>
        <end position="1909"/>
    </location>
</feature>
<feature type="compositionally biased region" description="Basic residues" evidence="16">
    <location>
        <begin position="439"/>
        <end position="454"/>
    </location>
</feature>
<feature type="compositionally biased region" description="Basic and acidic residues" evidence="16">
    <location>
        <begin position="253"/>
        <end position="285"/>
    </location>
</feature>
<dbReference type="PROSITE" id="PS51533">
    <property type="entry name" value="ADD"/>
    <property type="match status" value="1"/>
</dbReference>
<feature type="compositionally biased region" description="Basic and acidic residues" evidence="16">
    <location>
        <begin position="455"/>
        <end position="465"/>
    </location>
</feature>
<feature type="compositionally biased region" description="Basic and acidic residues" evidence="16">
    <location>
        <begin position="960"/>
        <end position="979"/>
    </location>
</feature>
<feature type="region of interest" description="Disordered" evidence="16">
    <location>
        <begin position="819"/>
        <end position="1051"/>
    </location>
</feature>
<dbReference type="InterPro" id="IPR001650">
    <property type="entry name" value="Helicase_C-like"/>
</dbReference>
<evidence type="ECO:0000256" key="8">
    <source>
        <dbReference type="ARBA" id="ARBA00022801"/>
    </source>
</evidence>
<gene>
    <name evidence="21" type="primary">LOC112457925</name>
</gene>
<dbReference type="SMART" id="SM00490">
    <property type="entry name" value="HELICc"/>
    <property type="match status" value="1"/>
</dbReference>
<evidence type="ECO:0000256" key="2">
    <source>
        <dbReference type="ARBA" id="ARBA00004574"/>
    </source>
</evidence>
<feature type="compositionally biased region" description="Polar residues" evidence="16">
    <location>
        <begin position="694"/>
        <end position="718"/>
    </location>
</feature>
<feature type="compositionally biased region" description="Low complexity" evidence="16">
    <location>
        <begin position="237"/>
        <end position="246"/>
    </location>
</feature>
<feature type="compositionally biased region" description="Polar residues" evidence="16">
    <location>
        <begin position="1405"/>
        <end position="1422"/>
    </location>
</feature>
<dbReference type="GO" id="GO:0016887">
    <property type="term" value="F:ATP hydrolysis activity"/>
    <property type="evidence" value="ECO:0007669"/>
    <property type="project" value="InterPro"/>
</dbReference>
<dbReference type="InterPro" id="IPR049730">
    <property type="entry name" value="SNF2/RAD54-like_C"/>
</dbReference>
<feature type="compositionally biased region" description="Basic and acidic residues" evidence="16">
    <location>
        <begin position="1327"/>
        <end position="1339"/>
    </location>
</feature>
<comment type="subcellular location">
    <subcellularLocation>
        <location evidence="2">Chromosome</location>
        <location evidence="2">Telomere</location>
    </subcellularLocation>
    <subcellularLocation>
        <location evidence="1">Nucleus</location>
    </subcellularLocation>
</comment>
<feature type="compositionally biased region" description="Basic and acidic residues" evidence="16">
    <location>
        <begin position="1000"/>
        <end position="1011"/>
    </location>
</feature>
<dbReference type="InterPro" id="IPR044574">
    <property type="entry name" value="ARIP4-like"/>
</dbReference>
<dbReference type="GO" id="GO:0005524">
    <property type="term" value="F:ATP binding"/>
    <property type="evidence" value="ECO:0007669"/>
    <property type="project" value="UniProtKB-KW"/>
</dbReference>
<evidence type="ECO:0000259" key="17">
    <source>
        <dbReference type="PROSITE" id="PS51192"/>
    </source>
</evidence>
<feature type="region of interest" description="Disordered" evidence="16">
    <location>
        <begin position="677"/>
        <end position="718"/>
    </location>
</feature>
<evidence type="ECO:0000256" key="3">
    <source>
        <dbReference type="ARBA" id="ARBA00007025"/>
    </source>
</evidence>
<dbReference type="SUPFAM" id="SSF52540">
    <property type="entry name" value="P-loop containing nucleoside triphosphate hydrolases"/>
    <property type="match status" value="2"/>
</dbReference>
<evidence type="ECO:0000256" key="13">
    <source>
        <dbReference type="ARBA" id="ARBA00023125"/>
    </source>
</evidence>
<dbReference type="PROSITE" id="PS51194">
    <property type="entry name" value="HELICASE_CTER"/>
    <property type="match status" value="1"/>
</dbReference>
<feature type="compositionally biased region" description="Basic and acidic residues" evidence="16">
    <location>
        <begin position="208"/>
        <end position="219"/>
    </location>
</feature>
<evidence type="ECO:0000256" key="10">
    <source>
        <dbReference type="ARBA" id="ARBA00022833"/>
    </source>
</evidence>
<evidence type="ECO:0000256" key="16">
    <source>
        <dbReference type="SAM" id="MobiDB-lite"/>
    </source>
</evidence>
<evidence type="ECO:0000256" key="5">
    <source>
        <dbReference type="ARBA" id="ARBA00022723"/>
    </source>
</evidence>
<dbReference type="PROSITE" id="PS51192">
    <property type="entry name" value="HELICASE_ATP_BIND_1"/>
    <property type="match status" value="1"/>
</dbReference>
<keyword evidence="10" id="KW-0862">Zinc</keyword>
<dbReference type="Pfam" id="PF00271">
    <property type="entry name" value="Helicase_C"/>
    <property type="match status" value="1"/>
</dbReference>
<feature type="compositionally biased region" description="Low complexity" evidence="16">
    <location>
        <begin position="1857"/>
        <end position="1870"/>
    </location>
</feature>
<dbReference type="InterPro" id="IPR000330">
    <property type="entry name" value="SNF2_N"/>
</dbReference>
<dbReference type="CDD" id="cd18793">
    <property type="entry name" value="SF2_C_SNF"/>
    <property type="match status" value="1"/>
</dbReference>
<dbReference type="SMART" id="SM00487">
    <property type="entry name" value="DEXDc"/>
    <property type="match status" value="1"/>
</dbReference>
<feature type="compositionally biased region" description="Basic residues" evidence="16">
    <location>
        <begin position="1392"/>
        <end position="1401"/>
    </location>
</feature>
<evidence type="ECO:0000256" key="11">
    <source>
        <dbReference type="ARBA" id="ARBA00022840"/>
    </source>
</evidence>
<name>A0A6J1Q4A2_9HYME</name>
<protein>
    <recommendedName>
        <fullName evidence="15">ATP-dependent helicase ATRX</fullName>
    </recommendedName>
</protein>
<feature type="region of interest" description="Disordered" evidence="16">
    <location>
        <begin position="191"/>
        <end position="481"/>
    </location>
</feature>
<feature type="compositionally biased region" description="Basic and acidic residues" evidence="16">
    <location>
        <begin position="1146"/>
        <end position="1157"/>
    </location>
</feature>
<proteinExistence type="inferred from homology"/>
<evidence type="ECO:0000259" key="19">
    <source>
        <dbReference type="PROSITE" id="PS51533"/>
    </source>
</evidence>
<feature type="compositionally biased region" description="Basic and acidic residues" evidence="16">
    <location>
        <begin position="1251"/>
        <end position="1274"/>
    </location>
</feature>
<dbReference type="GO" id="GO:0003677">
    <property type="term" value="F:DNA binding"/>
    <property type="evidence" value="ECO:0007669"/>
    <property type="project" value="UniProtKB-KW"/>
</dbReference>
<accession>A0A6J1Q4A2</accession>
<dbReference type="InterPro" id="IPR038718">
    <property type="entry name" value="SNF2-like_sf"/>
</dbReference>
<feature type="compositionally biased region" description="Low complexity" evidence="16">
    <location>
        <begin position="289"/>
        <end position="304"/>
    </location>
</feature>
<feature type="domain" description="Helicase ATP-binding" evidence="17">
    <location>
        <begin position="1524"/>
        <end position="1708"/>
    </location>
</feature>
<dbReference type="Pfam" id="PF00176">
    <property type="entry name" value="SNF2-rel_dom"/>
    <property type="match status" value="1"/>
</dbReference>
<feature type="compositionally biased region" description="Basic and acidic residues" evidence="16">
    <location>
        <begin position="1038"/>
        <end position="1049"/>
    </location>
</feature>
<feature type="compositionally biased region" description="Polar residues" evidence="16">
    <location>
        <begin position="631"/>
        <end position="641"/>
    </location>
</feature>
<dbReference type="GO" id="GO:0005634">
    <property type="term" value="C:nucleus"/>
    <property type="evidence" value="ECO:0007669"/>
    <property type="project" value="UniProtKB-SubCell"/>
</dbReference>
<feature type="compositionally biased region" description="Basic and acidic residues" evidence="16">
    <location>
        <begin position="677"/>
        <end position="688"/>
    </location>
</feature>
<feature type="compositionally biased region" description="Basic and acidic residues" evidence="16">
    <location>
        <begin position="647"/>
        <end position="664"/>
    </location>
</feature>
<dbReference type="InterPro" id="IPR027417">
    <property type="entry name" value="P-loop_NTPase"/>
</dbReference>
<evidence type="ECO:0000256" key="15">
    <source>
        <dbReference type="ARBA" id="ARBA00031106"/>
    </source>
</evidence>
<reference evidence="21" key="1">
    <citation type="submission" date="2025-08" db="UniProtKB">
        <authorList>
            <consortium name="RefSeq"/>
        </authorList>
    </citation>
    <scope>IDENTIFICATION</scope>
    <source>
        <tissue evidence="21">Whole body</tissue>
    </source>
</reference>
<organism evidence="20 21">
    <name type="scientific">Temnothorax curvispinosus</name>
    <dbReference type="NCBI Taxonomy" id="300111"/>
    <lineage>
        <taxon>Eukaryota</taxon>
        <taxon>Metazoa</taxon>
        <taxon>Ecdysozoa</taxon>
        <taxon>Arthropoda</taxon>
        <taxon>Hexapoda</taxon>
        <taxon>Insecta</taxon>
        <taxon>Pterygota</taxon>
        <taxon>Neoptera</taxon>
        <taxon>Endopterygota</taxon>
        <taxon>Hymenoptera</taxon>
        <taxon>Apocrita</taxon>
        <taxon>Aculeata</taxon>
        <taxon>Formicoidea</taxon>
        <taxon>Formicidae</taxon>
        <taxon>Myrmicinae</taxon>
        <taxon>Temnothorax</taxon>
    </lineage>
</organism>
<evidence type="ECO:0000313" key="20">
    <source>
        <dbReference type="Proteomes" id="UP000504618"/>
    </source>
</evidence>
<feature type="region of interest" description="Disordered" evidence="16">
    <location>
        <begin position="561"/>
        <end position="664"/>
    </location>
</feature>
<feature type="region of interest" description="Disordered" evidence="16">
    <location>
        <begin position="1214"/>
        <end position="1434"/>
    </location>
</feature>
<keyword evidence="4" id="KW-0158">Chromosome</keyword>
<feature type="region of interest" description="Disordered" evidence="16">
    <location>
        <begin position="2378"/>
        <end position="2403"/>
    </location>
</feature>
<feature type="compositionally biased region" description="Basic and acidic residues" evidence="16">
    <location>
        <begin position="1235"/>
        <end position="1244"/>
    </location>
</feature>
<keyword evidence="5" id="KW-0479">Metal-binding</keyword>
<dbReference type="Gene3D" id="3.40.50.10810">
    <property type="entry name" value="Tandem AAA-ATPase domain"/>
    <property type="match status" value="1"/>
</dbReference>
<keyword evidence="12" id="KW-0779">Telomere</keyword>
<keyword evidence="11" id="KW-0067">ATP-binding</keyword>
<feature type="domain" description="PHD-type" evidence="19">
    <location>
        <begin position="22"/>
        <end position="161"/>
    </location>
</feature>
<evidence type="ECO:0000256" key="1">
    <source>
        <dbReference type="ARBA" id="ARBA00004123"/>
    </source>
</evidence>
<feature type="compositionally biased region" description="Low complexity" evidence="16">
    <location>
        <begin position="1345"/>
        <end position="1356"/>
    </location>
</feature>
<evidence type="ECO:0000256" key="12">
    <source>
        <dbReference type="ARBA" id="ARBA00022895"/>
    </source>
</evidence>
<evidence type="ECO:0000256" key="4">
    <source>
        <dbReference type="ARBA" id="ARBA00022454"/>
    </source>
</evidence>